<dbReference type="Proteomes" id="UP000635983">
    <property type="component" value="Unassembled WGS sequence"/>
</dbReference>
<accession>A0A917PH44</accession>
<gene>
    <name evidence="2" type="ORF">GCM10009304_00490</name>
</gene>
<sequence>MNEFSLLMNEGCGPWTLILAHGAGAPMDSPFMEHMALGLASQGVNCVRFEFGYMAARRHDGRKRPPSPQASLLSQWQAVYAHVRQARQGPIAIGGKSMGGRMASMLADALEVDALVCLGYPFHAPGKQDKPRVAHLADLKTPTLILQGERDAMGSRQTVEHYRLAPLIKLHWLESGDHDLKPLKRSGYTHEMHLATAATAIRTFLEEPSSTCHLRGV</sequence>
<name>A0A917PH44_9PSED</name>
<dbReference type="PANTHER" id="PTHR13136">
    <property type="entry name" value="TESTIS DEVELOPMENT PROTEIN PRTD"/>
    <property type="match status" value="1"/>
</dbReference>
<dbReference type="AlphaFoldDB" id="A0A917PH44"/>
<proteinExistence type="predicted"/>
<dbReference type="SUPFAM" id="SSF53474">
    <property type="entry name" value="alpha/beta-Hydrolases"/>
    <property type="match status" value="1"/>
</dbReference>
<keyword evidence="3" id="KW-1185">Reference proteome</keyword>
<dbReference type="PANTHER" id="PTHR13136:SF11">
    <property type="entry name" value="TESTIS-EXPRESSED PROTEIN 30"/>
    <property type="match status" value="1"/>
</dbReference>
<reference evidence="2" key="2">
    <citation type="submission" date="2020-09" db="EMBL/GenBank/DDBJ databases">
        <authorList>
            <person name="Sun Q."/>
            <person name="Ohkuma M."/>
        </authorList>
    </citation>
    <scope>NUCLEOTIDE SEQUENCE</scope>
    <source>
        <strain evidence="2">JCM 30078</strain>
    </source>
</reference>
<dbReference type="Pfam" id="PF20408">
    <property type="entry name" value="Abhydrolase_11"/>
    <property type="match status" value="1"/>
</dbReference>
<dbReference type="InterPro" id="IPR029058">
    <property type="entry name" value="AB_hydrolase_fold"/>
</dbReference>
<comment type="caution">
    <text evidence="2">The sequence shown here is derived from an EMBL/GenBank/DDBJ whole genome shotgun (WGS) entry which is preliminary data.</text>
</comment>
<reference evidence="2" key="1">
    <citation type="journal article" date="2014" name="Int. J. Syst. Evol. Microbiol.">
        <title>Complete genome sequence of Corynebacterium casei LMG S-19264T (=DSM 44701T), isolated from a smear-ripened cheese.</title>
        <authorList>
            <consortium name="US DOE Joint Genome Institute (JGI-PGF)"/>
            <person name="Walter F."/>
            <person name="Albersmeier A."/>
            <person name="Kalinowski J."/>
            <person name="Ruckert C."/>
        </authorList>
    </citation>
    <scope>NUCLEOTIDE SEQUENCE</scope>
    <source>
        <strain evidence="2">JCM 30078</strain>
    </source>
</reference>
<dbReference type="EMBL" id="BMPO01000001">
    <property type="protein sequence ID" value="GGJ78480.1"/>
    <property type="molecule type" value="Genomic_DNA"/>
</dbReference>
<dbReference type="Gene3D" id="3.40.50.1820">
    <property type="entry name" value="alpha/beta hydrolase"/>
    <property type="match status" value="1"/>
</dbReference>
<feature type="domain" description="KANL3/Tex30 alpha/beta hydrolase-like" evidence="1">
    <location>
        <begin position="16"/>
        <end position="205"/>
    </location>
</feature>
<evidence type="ECO:0000259" key="1">
    <source>
        <dbReference type="Pfam" id="PF20408"/>
    </source>
</evidence>
<protein>
    <recommendedName>
        <fullName evidence="1">KANL3/Tex30 alpha/beta hydrolase-like domain-containing protein</fullName>
    </recommendedName>
</protein>
<evidence type="ECO:0000313" key="3">
    <source>
        <dbReference type="Proteomes" id="UP000635983"/>
    </source>
</evidence>
<dbReference type="InterPro" id="IPR046879">
    <property type="entry name" value="KANL3/Tex30_Abhydrolase"/>
</dbReference>
<organism evidence="2 3">
    <name type="scientific">Pseudomonas matsuisoli</name>
    <dbReference type="NCBI Taxonomy" id="1515666"/>
    <lineage>
        <taxon>Bacteria</taxon>
        <taxon>Pseudomonadati</taxon>
        <taxon>Pseudomonadota</taxon>
        <taxon>Gammaproteobacteria</taxon>
        <taxon>Pseudomonadales</taxon>
        <taxon>Pseudomonadaceae</taxon>
        <taxon>Pseudomonas</taxon>
    </lineage>
</organism>
<evidence type="ECO:0000313" key="2">
    <source>
        <dbReference type="EMBL" id="GGJ78480.1"/>
    </source>
</evidence>
<dbReference type="InterPro" id="IPR026555">
    <property type="entry name" value="NSL3/Tex30"/>
</dbReference>